<feature type="region of interest" description="Disordered" evidence="1">
    <location>
        <begin position="267"/>
        <end position="322"/>
    </location>
</feature>
<comment type="caution">
    <text evidence="2">The sequence shown here is derived from an EMBL/GenBank/DDBJ whole genome shotgun (WGS) entry which is preliminary data.</text>
</comment>
<organism evidence="2 3">
    <name type="scientific">Symbiodinium pilosum</name>
    <name type="common">Dinoflagellate</name>
    <dbReference type="NCBI Taxonomy" id="2952"/>
    <lineage>
        <taxon>Eukaryota</taxon>
        <taxon>Sar</taxon>
        <taxon>Alveolata</taxon>
        <taxon>Dinophyceae</taxon>
        <taxon>Suessiales</taxon>
        <taxon>Symbiodiniaceae</taxon>
        <taxon>Symbiodinium</taxon>
    </lineage>
</organism>
<keyword evidence="3" id="KW-1185">Reference proteome</keyword>
<proteinExistence type="predicted"/>
<reference evidence="2" key="1">
    <citation type="submission" date="2021-02" db="EMBL/GenBank/DDBJ databases">
        <authorList>
            <person name="Dougan E. K."/>
            <person name="Rhodes N."/>
            <person name="Thang M."/>
            <person name="Chan C."/>
        </authorList>
    </citation>
    <scope>NUCLEOTIDE SEQUENCE</scope>
</reference>
<dbReference type="AlphaFoldDB" id="A0A812NIY8"/>
<dbReference type="EMBL" id="CAJNIZ010010397">
    <property type="protein sequence ID" value="CAE7299782.1"/>
    <property type="molecule type" value="Genomic_DNA"/>
</dbReference>
<feature type="compositionally biased region" description="Acidic residues" evidence="1">
    <location>
        <begin position="390"/>
        <end position="406"/>
    </location>
</feature>
<evidence type="ECO:0000313" key="2">
    <source>
        <dbReference type="EMBL" id="CAE7299782.1"/>
    </source>
</evidence>
<name>A0A812NIY8_SYMPI</name>
<evidence type="ECO:0000256" key="1">
    <source>
        <dbReference type="SAM" id="MobiDB-lite"/>
    </source>
</evidence>
<dbReference type="Proteomes" id="UP000649617">
    <property type="component" value="Unassembled WGS sequence"/>
</dbReference>
<dbReference type="OrthoDB" id="435795at2759"/>
<feature type="region of interest" description="Disordered" evidence="1">
    <location>
        <begin position="390"/>
        <end position="423"/>
    </location>
</feature>
<evidence type="ECO:0000313" key="3">
    <source>
        <dbReference type="Proteomes" id="UP000649617"/>
    </source>
</evidence>
<protein>
    <submittedName>
        <fullName evidence="2">Uncharacterized protein</fullName>
    </submittedName>
</protein>
<feature type="non-terminal residue" evidence="2">
    <location>
        <position position="1"/>
    </location>
</feature>
<accession>A0A812NIY8</accession>
<gene>
    <name evidence="2" type="ORF">SPIL2461_LOCUS6771</name>
</gene>
<sequence>NIKNSSSMISQGALRLKLGEWIHFINARYPTWILVKIERLVLDENEVAGIRIYAWAKLFKSWASLRWSDIQAIKPIELRLEEGRLFTILRRTKTSGPNRRIKELPVCVSEVAFYEDARWISVGFNLLKENASYKRDYLLPRLRSDMTSMDRKMASYADAVVATAAVLARIGIPTAVQGYWTEHSERSILPTALAILGVTDSEKDILRRWKPKGSDTYVRSYGGRVARLQSRYAAAAREDSHYSMLDEREIAANLLDWLQEARMDPPPISEAEASKIPSRSNTVEPCVELSDTEDAGQARSKSFERSKTARGTAWESAVDPSNTDTCPYDADALFGSIASKLEALKMLWRIIGQSKPKLGEEASKAIVDPLVHMWKTGRIFADLVPMILEVEDNPPEERGEDSEDSQGPEPASSSKVAKIGPIG</sequence>